<organism evidence="4 5">
    <name type="scientific">Flavobacterium quisquiliarum</name>
    <dbReference type="NCBI Taxonomy" id="1834436"/>
    <lineage>
        <taxon>Bacteria</taxon>
        <taxon>Pseudomonadati</taxon>
        <taxon>Bacteroidota</taxon>
        <taxon>Flavobacteriia</taxon>
        <taxon>Flavobacteriales</taxon>
        <taxon>Flavobacteriaceae</taxon>
        <taxon>Flavobacterium</taxon>
    </lineage>
</organism>
<evidence type="ECO:0000313" key="5">
    <source>
        <dbReference type="Proteomes" id="UP001595719"/>
    </source>
</evidence>
<dbReference type="InterPro" id="IPR050742">
    <property type="entry name" value="Helicase_Restrict-Modif_Enz"/>
</dbReference>
<proteinExistence type="predicted"/>
<evidence type="ECO:0000259" key="3">
    <source>
        <dbReference type="PROSITE" id="PS51192"/>
    </source>
</evidence>
<dbReference type="PANTHER" id="PTHR47396:SF1">
    <property type="entry name" value="ATP-DEPENDENT HELICASE IRC3-RELATED"/>
    <property type="match status" value="1"/>
</dbReference>
<feature type="coiled-coil region" evidence="1">
    <location>
        <begin position="121"/>
        <end position="148"/>
    </location>
</feature>
<keyword evidence="2" id="KW-1133">Transmembrane helix</keyword>
<dbReference type="InterPro" id="IPR006935">
    <property type="entry name" value="Helicase/UvrB_N"/>
</dbReference>
<dbReference type="PANTHER" id="PTHR47396">
    <property type="entry name" value="TYPE I RESTRICTION ENZYME ECOKI R PROTEIN"/>
    <property type="match status" value="1"/>
</dbReference>
<dbReference type="RefSeq" id="WP_218651377.1">
    <property type="nucleotide sequence ID" value="NZ_JBHSCO010000007.1"/>
</dbReference>
<dbReference type="InterPro" id="IPR014001">
    <property type="entry name" value="Helicase_ATP-bd"/>
</dbReference>
<evidence type="ECO:0000256" key="2">
    <source>
        <dbReference type="SAM" id="Phobius"/>
    </source>
</evidence>
<keyword evidence="4" id="KW-0547">Nucleotide-binding</keyword>
<dbReference type="SMART" id="SM00487">
    <property type="entry name" value="DEXDc"/>
    <property type="match status" value="1"/>
</dbReference>
<keyword evidence="4" id="KW-0378">Hydrolase</keyword>
<name>A0ABV8WCC9_9FLAO</name>
<protein>
    <submittedName>
        <fullName evidence="4">DEAD/DEAH box helicase family protein</fullName>
    </submittedName>
</protein>
<dbReference type="EMBL" id="JBHSCO010000007">
    <property type="protein sequence ID" value="MFC4393619.1"/>
    <property type="molecule type" value="Genomic_DNA"/>
</dbReference>
<dbReference type="GO" id="GO:0004386">
    <property type="term" value="F:helicase activity"/>
    <property type="evidence" value="ECO:0007669"/>
    <property type="project" value="UniProtKB-KW"/>
</dbReference>
<feature type="transmembrane region" description="Helical" evidence="2">
    <location>
        <begin position="735"/>
        <end position="755"/>
    </location>
</feature>
<accession>A0ABV8WCC9</accession>
<keyword evidence="2" id="KW-0812">Transmembrane</keyword>
<comment type="caution">
    <text evidence="4">The sequence shown here is derived from an EMBL/GenBank/DDBJ whole genome shotgun (WGS) entry which is preliminary data.</text>
</comment>
<reference evidence="5" key="1">
    <citation type="journal article" date="2019" name="Int. J. Syst. Evol. Microbiol.">
        <title>The Global Catalogue of Microorganisms (GCM) 10K type strain sequencing project: providing services to taxonomists for standard genome sequencing and annotation.</title>
        <authorList>
            <consortium name="The Broad Institute Genomics Platform"/>
            <consortium name="The Broad Institute Genome Sequencing Center for Infectious Disease"/>
            <person name="Wu L."/>
            <person name="Ma J."/>
        </authorList>
    </citation>
    <scope>NUCLEOTIDE SEQUENCE [LARGE SCALE GENOMIC DNA]</scope>
    <source>
        <strain evidence="5">CGMCC 1.15345</strain>
    </source>
</reference>
<keyword evidence="4" id="KW-0067">ATP-binding</keyword>
<dbReference type="Pfam" id="PF04851">
    <property type="entry name" value="ResIII"/>
    <property type="match status" value="1"/>
</dbReference>
<dbReference type="Proteomes" id="UP001595719">
    <property type="component" value="Unassembled WGS sequence"/>
</dbReference>
<keyword evidence="5" id="KW-1185">Reference proteome</keyword>
<sequence length="920" mass="106890">MLVNKDKYKVNDTLSEYPKEIKFKYNWRKYQQRVLDNLDDHLKDGHLHIIAPPGSGKTVLGLEVAIRLNKPTLILAPTIAIRNQWIQRFCELFLQTDQTPDWISRDIRNPKFMTVVTYQGLHAACNNLKIEEQDCEEEEESEENIKSKQANANLDKIVNGLKAQKIKTIVVDEAHHLKNEWWQTLTRVKEKISPVIVGLTATPPYDVSAIEWQRYIELNGIVDMEISVPELVIEGDLCPHQDYMYFTTPTEKEHQDITNFRDNIEMLFQEIKIDETILQAIETHPIWKNPERELDWIYNNLSYYSASLIFLKANNREIPEIHLEVIGDKKIIIPILDYEWTEKLLEFYLYNEDEHFKEFEEHRKTLENRLRRHGAIERRQIDFLYSKKVTGFLTSSISKLNGIKEIVDFEYKQLGKDLRMVILSDFIRKEYYVNSSENNLELNRLGVFPIFEKLRRENIENQKIGVLTGSMIIIPKSVYSDFEVRAAKCGIAKINSSIVPFDPNYVLINQTEQLTHYIVHIVTQIFQNGGIEVLIGTKSLLGEGWDAPAINSLILASFVGSFVLSNQMRGRAIRTQQGNSNKTGNIWHLVTIDETSPTGGDDFDLLKRRFKSFVGVSFHEQPGIENGIGRLNLGENSIEKGEAEKKNSEMFRHAGKRENLKEIWEKALETGVTLVEEIKIPFPEQKEYKAIKSMYLNKTLANLLATLGSGLASFGLETIQEFLKAARRIRSMRDLYFFLAFFGIIGMLFFGRQTLKALRLYFKYRDISKDIKQIGKALLDSLIKARIIKTDYASLEVITSVDDWGRVYCHLEGGTTFEKSTFINSLQEITDTVENPRYIIIRKNRFLFFKEQKDYHSVPEIIGRNKKLAEHFKEQWKELVGNCDLIFTRTIEGRKLLLQSRIKSLAAQFDKKTQRINKWK</sequence>
<dbReference type="CDD" id="cd18785">
    <property type="entry name" value="SF2_C"/>
    <property type="match status" value="1"/>
</dbReference>
<dbReference type="PROSITE" id="PS51192">
    <property type="entry name" value="HELICASE_ATP_BIND_1"/>
    <property type="match status" value="1"/>
</dbReference>
<gene>
    <name evidence="4" type="ORF">ACFOY0_21680</name>
</gene>
<keyword evidence="4" id="KW-0347">Helicase</keyword>
<keyword evidence="2" id="KW-0472">Membrane</keyword>
<feature type="domain" description="Helicase ATP-binding" evidence="3">
    <location>
        <begin position="38"/>
        <end position="221"/>
    </location>
</feature>
<evidence type="ECO:0000256" key="1">
    <source>
        <dbReference type="SAM" id="Coils"/>
    </source>
</evidence>
<keyword evidence="1" id="KW-0175">Coiled coil</keyword>
<feature type="transmembrane region" description="Helical" evidence="2">
    <location>
        <begin position="545"/>
        <end position="564"/>
    </location>
</feature>
<evidence type="ECO:0000313" key="4">
    <source>
        <dbReference type="EMBL" id="MFC4393619.1"/>
    </source>
</evidence>